<dbReference type="Proteomes" id="UP000094271">
    <property type="component" value="Unassembled WGS sequence"/>
</dbReference>
<evidence type="ECO:0000313" key="14">
    <source>
        <dbReference type="Proteomes" id="UP000094869"/>
    </source>
</evidence>
<dbReference type="Gene3D" id="2.60.40.10">
    <property type="entry name" value="Immunoglobulins"/>
    <property type="match status" value="2"/>
</dbReference>
<dbReference type="PANTHER" id="PTHR42732">
    <property type="entry name" value="BETA-GALACTOSIDASE"/>
    <property type="match status" value="1"/>
</dbReference>
<name>A0A1E3ABI1_9FIRM</name>
<dbReference type="Pfam" id="PF00703">
    <property type="entry name" value="Glyco_hydro_2"/>
    <property type="match status" value="1"/>
</dbReference>
<evidence type="ECO:0000259" key="7">
    <source>
        <dbReference type="Pfam" id="PF02837"/>
    </source>
</evidence>
<dbReference type="InterPro" id="IPR040605">
    <property type="entry name" value="Glyco_hydro2_dom5"/>
</dbReference>
<dbReference type="PANTHER" id="PTHR42732:SF1">
    <property type="entry name" value="BETA-MANNOSIDASE"/>
    <property type="match status" value="1"/>
</dbReference>
<dbReference type="InterPro" id="IPR017853">
    <property type="entry name" value="GH"/>
</dbReference>
<dbReference type="RefSeq" id="WP_069152180.1">
    <property type="nucleotide sequence ID" value="NZ_DBFYTW010000086.1"/>
</dbReference>
<evidence type="ECO:0000313" key="10">
    <source>
        <dbReference type="EMBL" id="ODR42989.1"/>
    </source>
</evidence>
<feature type="domain" description="Glycoside hydrolase family 2 catalytic" evidence="6">
    <location>
        <begin position="272"/>
        <end position="411"/>
    </location>
</feature>
<reference evidence="10 13" key="3">
    <citation type="submission" date="2016-08" db="EMBL/GenBank/DDBJ databases">
        <authorList>
            <person name="Seilhamer J.J."/>
        </authorList>
    </citation>
    <scope>NUCLEOTIDE SEQUENCE [LARGE SCALE GENOMIC DNA]</scope>
    <source>
        <strain evidence="10 13">NML150140-1</strain>
    </source>
</reference>
<dbReference type="InterPro" id="IPR013783">
    <property type="entry name" value="Ig-like_fold"/>
</dbReference>
<dbReference type="Proteomes" id="UP000094869">
    <property type="component" value="Unassembled WGS sequence"/>
</dbReference>
<evidence type="ECO:0000259" key="5">
    <source>
        <dbReference type="Pfam" id="PF00703"/>
    </source>
</evidence>
<evidence type="ECO:0000256" key="3">
    <source>
        <dbReference type="ARBA" id="ARBA00023295"/>
    </source>
</evidence>
<dbReference type="Gene3D" id="2.60.120.260">
    <property type="entry name" value="Galactose-binding domain-like"/>
    <property type="match status" value="1"/>
</dbReference>
<evidence type="ECO:0000256" key="1">
    <source>
        <dbReference type="ARBA" id="ARBA00007401"/>
    </source>
</evidence>
<dbReference type="GO" id="GO:0004565">
    <property type="term" value="F:beta-galactosidase activity"/>
    <property type="evidence" value="ECO:0007669"/>
    <property type="project" value="UniProtKB-EC"/>
</dbReference>
<dbReference type="InterPro" id="IPR051913">
    <property type="entry name" value="GH2_Domain-Containing"/>
</dbReference>
<dbReference type="PROSITE" id="PS00719">
    <property type="entry name" value="GLYCOSYL_HYDROL_F2_1"/>
    <property type="match status" value="1"/>
</dbReference>
<dbReference type="EC" id="3.2.1.23" evidence="9"/>
<dbReference type="PATRIC" id="fig|1432052.4.peg.2250"/>
<keyword evidence="3 4" id="KW-0326">Glycosidase</keyword>
<dbReference type="InterPro" id="IPR006102">
    <property type="entry name" value="Ig-like_GH2"/>
</dbReference>
<dbReference type="EMBL" id="MCGH01000002">
    <property type="protein sequence ID" value="ODM06124.1"/>
    <property type="molecule type" value="Genomic_DNA"/>
</dbReference>
<dbReference type="InterPro" id="IPR036156">
    <property type="entry name" value="Beta-gal/glucu_dom_sf"/>
</dbReference>
<reference evidence="9 12" key="1">
    <citation type="submission" date="2016-07" db="EMBL/GenBank/DDBJ databases">
        <title>Characterization of isolates of Eisenbergiella tayi derived from blood cultures, using whole genome sequencing.</title>
        <authorList>
            <person name="Burdz T."/>
            <person name="Wiebe D."/>
            <person name="Huynh C."/>
            <person name="Bernard K."/>
        </authorList>
    </citation>
    <scope>NUCLEOTIDE SEQUENCE [LARGE SCALE GENOMIC DNA]</scope>
    <source>
        <strain evidence="9 12">NML 110608</strain>
    </source>
</reference>
<keyword evidence="2 4" id="KW-0378">Hydrolase</keyword>
<dbReference type="Pfam" id="PF18565">
    <property type="entry name" value="Glyco_hydro2_C5"/>
    <property type="match status" value="1"/>
</dbReference>
<dbReference type="InterPro" id="IPR006104">
    <property type="entry name" value="Glyco_hydro_2_N"/>
</dbReference>
<dbReference type="EMBL" id="MEHA01000036">
    <property type="protein sequence ID" value="ODR42989.1"/>
    <property type="molecule type" value="Genomic_DNA"/>
</dbReference>
<evidence type="ECO:0000259" key="6">
    <source>
        <dbReference type="Pfam" id="PF02836"/>
    </source>
</evidence>
<evidence type="ECO:0000313" key="12">
    <source>
        <dbReference type="Proteomes" id="UP000094067"/>
    </source>
</evidence>
<dbReference type="PRINTS" id="PR00132">
    <property type="entry name" value="GLHYDRLASE2"/>
</dbReference>
<evidence type="ECO:0000256" key="4">
    <source>
        <dbReference type="RuleBase" id="RU361154"/>
    </source>
</evidence>
<dbReference type="InterPro" id="IPR023230">
    <property type="entry name" value="Glyco_hydro_2_CS"/>
</dbReference>
<keyword evidence="14" id="KW-1185">Reference proteome</keyword>
<evidence type="ECO:0000313" key="9">
    <source>
        <dbReference type="EMBL" id="ODM06124.1"/>
    </source>
</evidence>
<dbReference type="SUPFAM" id="SSF49303">
    <property type="entry name" value="beta-Galactosidase/glucuronidase domain"/>
    <property type="match status" value="1"/>
</dbReference>
<evidence type="ECO:0000313" key="13">
    <source>
        <dbReference type="Proteomes" id="UP000094271"/>
    </source>
</evidence>
<comment type="similarity">
    <text evidence="1 4">Belongs to the glycosyl hydrolase 2 family.</text>
</comment>
<dbReference type="InterPro" id="IPR006103">
    <property type="entry name" value="Glyco_hydro_2_cat"/>
</dbReference>
<dbReference type="InterPro" id="IPR006101">
    <property type="entry name" value="Glyco_hydro_2"/>
</dbReference>
<dbReference type="AlphaFoldDB" id="A0A1E3ABI1"/>
<dbReference type="Pfam" id="PF02836">
    <property type="entry name" value="Glyco_hydro_2_C"/>
    <property type="match status" value="1"/>
</dbReference>
<dbReference type="SUPFAM" id="SSF51445">
    <property type="entry name" value="(Trans)glycosidases"/>
    <property type="match status" value="1"/>
</dbReference>
<proteinExistence type="inferred from homology"/>
<dbReference type="SUPFAM" id="SSF49785">
    <property type="entry name" value="Galactose-binding domain-like"/>
    <property type="match status" value="1"/>
</dbReference>
<dbReference type="GO" id="GO:0005975">
    <property type="term" value="P:carbohydrate metabolic process"/>
    <property type="evidence" value="ECO:0007669"/>
    <property type="project" value="InterPro"/>
</dbReference>
<feature type="domain" description="Glycosyl hydrolases family 2 sugar binding" evidence="7">
    <location>
        <begin position="56"/>
        <end position="153"/>
    </location>
</feature>
<organism evidence="9 12">
    <name type="scientific">Eisenbergiella tayi</name>
    <dbReference type="NCBI Taxonomy" id="1432052"/>
    <lineage>
        <taxon>Bacteria</taxon>
        <taxon>Bacillati</taxon>
        <taxon>Bacillota</taxon>
        <taxon>Clostridia</taxon>
        <taxon>Lachnospirales</taxon>
        <taxon>Lachnospiraceae</taxon>
        <taxon>Eisenbergiella</taxon>
    </lineage>
</organism>
<dbReference type="InterPro" id="IPR008979">
    <property type="entry name" value="Galactose-bd-like_sf"/>
</dbReference>
<protein>
    <submittedName>
        <fullName evidence="9">Beta-galactosidase</fullName>
        <ecNumber evidence="9">3.2.1.23</ecNumber>
    </submittedName>
</protein>
<dbReference type="EMBL" id="MEHD01000025">
    <property type="protein sequence ID" value="ODR54595.1"/>
    <property type="molecule type" value="Genomic_DNA"/>
</dbReference>
<accession>A0A1E3ABI1</accession>
<gene>
    <name evidence="9" type="primary">lacZ_5</name>
    <name evidence="10" type="ORF">BEI59_30905</name>
    <name evidence="9" type="ORF">BEI61_02013</name>
    <name evidence="11" type="ORF">BEI63_16755</name>
</gene>
<feature type="domain" description="Glycoside hydrolase family 2 immunoglobulin-like beta-sandwich" evidence="5">
    <location>
        <begin position="176"/>
        <end position="265"/>
    </location>
</feature>
<evidence type="ECO:0000259" key="8">
    <source>
        <dbReference type="Pfam" id="PF18565"/>
    </source>
</evidence>
<evidence type="ECO:0000313" key="11">
    <source>
        <dbReference type="EMBL" id="ODR54595.1"/>
    </source>
</evidence>
<sequence length="811" mass="91613">MKERTAFNDNWLYKPSFDAADPFGAAETEGYVQVELPHTNKILPYNCFDEAECQFISCYKKIFRVKREWEDKTLLLEFEGVMLACEVWCNGIPVGGHEGGFTPFQVDLTKAVKPGEENILIVKVDSTERKDIPPFGNVVDYLTYGGIYREAWLTAADPVHLSRLFLDCPEPLEEEKTLRCSCEITARQACKAMVKVTLYSPQGDRVGEKTEEVALQQGKGKYLVTLSDLKGIELWEPDTPALYTAEAEVAVSKERDICRERFGFRLACFTTEGFFLNGRKMKLIGLNRHQSWPYAGYAMPRRIQRKDARILKEELGCNMVRTSHYPQSRHFLDACDELGLLVMEEIPGWQHIGDEAWKERSLKELEDMIIRDYNRPSIVLWGVRINESQDDHNFYERTNALAHSMDSGRQTGGTRYIQRSELLEDVYTYNDFTHDGGKAVFRPQPDTTGLEYPVPLLVTESNGHMYPTKRFDQEQRLTEHTLRHLRVINESLGREDLAGGISWCAFDYHTHGCFGSGDKICYHGVMDMFRNPKYAAYAYSSQKDPKRQIVMEPVTAASRGEKDGGGMVPFYVMTNCDFVRVYKNGKQVADFYPQKEEFPHLAHPPVMIVHLMEADVLSVFSEEDRLQFQEYLGKRMKEGTLTGLTQEDIAYLAKMAQKYGLDMRGLVTTVIKSAGGWGDASNNLVLEGFLDGRPVCRREIGEGKYAAGIVVKADDAVLFADGDTYDATRITVEAIDNMGNRMPFIQECVEVTLKGPGRLIGPARFPLIGGSSSFWVRTVGETGSLRVLIEGMTGKAECTLEIMAGGSEKGE</sequence>
<reference evidence="11 14" key="2">
    <citation type="submission" date="2016-08" db="EMBL/GenBank/DDBJ databases">
        <title>Characterization of Isolates of Eisenbergiella tayi Derived from Blood Cultures, Using Whole Genome Sequencing.</title>
        <authorList>
            <person name="Bernier A.-M."/>
            <person name="Burdz T."/>
            <person name="Wiebe D."/>
            <person name="Bernard K."/>
        </authorList>
    </citation>
    <scope>NUCLEOTIDE SEQUENCE [LARGE SCALE GENOMIC DNA]</scope>
    <source>
        <strain evidence="11 14">NML120146</strain>
    </source>
</reference>
<dbReference type="Gene3D" id="3.20.20.80">
    <property type="entry name" value="Glycosidases"/>
    <property type="match status" value="1"/>
</dbReference>
<dbReference type="Proteomes" id="UP000094067">
    <property type="component" value="Unassembled WGS sequence"/>
</dbReference>
<comment type="caution">
    <text evidence="9">The sequence shown here is derived from an EMBL/GenBank/DDBJ whole genome shotgun (WGS) entry which is preliminary data.</text>
</comment>
<evidence type="ECO:0000256" key="2">
    <source>
        <dbReference type="ARBA" id="ARBA00022801"/>
    </source>
</evidence>
<dbReference type="OrthoDB" id="9762066at2"/>
<feature type="domain" description="Glycoside hydrolase family 2" evidence="8">
    <location>
        <begin position="709"/>
        <end position="806"/>
    </location>
</feature>
<dbReference type="Pfam" id="PF02837">
    <property type="entry name" value="Glyco_hydro_2_N"/>
    <property type="match status" value="1"/>
</dbReference>